<evidence type="ECO:0000256" key="16">
    <source>
        <dbReference type="SAM" id="Phobius"/>
    </source>
</evidence>
<dbReference type="InterPro" id="IPR017441">
    <property type="entry name" value="Protein_kinase_ATP_BS"/>
</dbReference>
<evidence type="ECO:0000256" key="12">
    <source>
        <dbReference type="ARBA" id="ARBA00023180"/>
    </source>
</evidence>
<dbReference type="Gene3D" id="3.30.200.20">
    <property type="entry name" value="Phosphorylase Kinase, domain 1"/>
    <property type="match status" value="1"/>
</dbReference>
<dbReference type="GO" id="GO:0004674">
    <property type="term" value="F:protein serine/threonine kinase activity"/>
    <property type="evidence" value="ECO:0007669"/>
    <property type="project" value="UniProtKB-KW"/>
</dbReference>
<keyword evidence="3" id="KW-0723">Serine/threonine-protein kinase</keyword>
<dbReference type="SMART" id="SM00220">
    <property type="entry name" value="S_TKc"/>
    <property type="match status" value="1"/>
</dbReference>
<dbReference type="FunFam" id="1.10.510.10:FF:000590">
    <property type="entry name" value="PR5-like receptor kinase"/>
    <property type="match status" value="1"/>
</dbReference>
<dbReference type="Pfam" id="PF14380">
    <property type="entry name" value="WAK_assoc"/>
    <property type="match status" value="1"/>
</dbReference>
<evidence type="ECO:0000256" key="10">
    <source>
        <dbReference type="ARBA" id="ARBA00022989"/>
    </source>
</evidence>
<evidence type="ECO:0000256" key="13">
    <source>
        <dbReference type="ARBA" id="ARBA00047899"/>
    </source>
</evidence>
<evidence type="ECO:0000256" key="6">
    <source>
        <dbReference type="ARBA" id="ARBA00022729"/>
    </source>
</evidence>
<keyword evidence="6" id="KW-0732">Signal</keyword>
<keyword evidence="11 16" id="KW-0472">Membrane</keyword>
<keyword evidence="12" id="KW-0325">Glycoprotein</keyword>
<dbReference type="GO" id="GO:0016020">
    <property type="term" value="C:membrane"/>
    <property type="evidence" value="ECO:0007669"/>
    <property type="project" value="UniProtKB-SubCell"/>
</dbReference>
<evidence type="ECO:0000256" key="11">
    <source>
        <dbReference type="ARBA" id="ARBA00023136"/>
    </source>
</evidence>
<keyword evidence="8" id="KW-0418">Kinase</keyword>
<evidence type="ECO:0000256" key="5">
    <source>
        <dbReference type="ARBA" id="ARBA00022692"/>
    </source>
</evidence>
<dbReference type="FunFam" id="3.30.200.20:FF:000178">
    <property type="entry name" value="serine/threonine-protein kinase PBS1-like"/>
    <property type="match status" value="1"/>
</dbReference>
<dbReference type="PANTHER" id="PTHR27009">
    <property type="entry name" value="RUST RESISTANCE KINASE LR10-RELATED"/>
    <property type="match status" value="1"/>
</dbReference>
<dbReference type="PROSITE" id="PS50011">
    <property type="entry name" value="PROTEIN_KINASE_DOM"/>
    <property type="match status" value="1"/>
</dbReference>
<evidence type="ECO:0000313" key="19">
    <source>
        <dbReference type="Proteomes" id="UP001159364"/>
    </source>
</evidence>
<dbReference type="Pfam" id="PF00069">
    <property type="entry name" value="Pkinase"/>
    <property type="match status" value="1"/>
</dbReference>
<evidence type="ECO:0000256" key="1">
    <source>
        <dbReference type="ARBA" id="ARBA00004479"/>
    </source>
</evidence>
<keyword evidence="7 15" id="KW-0547">Nucleotide-binding</keyword>
<keyword evidence="10 16" id="KW-1133">Transmembrane helix</keyword>
<sequence>MPAFSVHSSLTLSTILVIGLLIVVKNIPSCFCDSYSNCTTQYACGNLNATYPFWGNQRPSGCGLHEFELRCRNDNTTIELNNVTYQVLQITADTQIFRIARQDFADGFCPPEFVNTTLDPQFFEVANGYTNLTFVYGCLSIMQSPLTFNCNVNGATYQSSYVQPGAVGPGSCYKSVYVPVSDGVALAGLIDKAGLENDLAHGFEVRWTTDYDSDCSECVHNGGACGYNLNSTQFSCYCPSGSTTCSSSSDSGSNGSGFSLKWKLIAGIGGIVTFSSILACWFAWKYSRNGTKYDHQKVEAFMKKYGSVVVKRYSYWEVKNMTNSFKVKLGQGGYGSVYKGTLSDGRLVAVKILSESTGDGEEFINEVASISRTAHVNIVALVGFCYGKTKRALIYEFLSKGSLDKFIYHNNEPTWTNPGLDWETLHQISLGIARGLQYLHQGCSTRILHLDIKPQNILLDEDLCPKISDFGLAKLCEMKRSEVSLVAPRGTIGYMAPEVYSRNLGAVSHKSDVYSYGMLILEMMGGRQNVKDVVSNTSEMYFPDWIYKLVEGERDLRVLGPMSSEEEGIVRKLILVSLWCIQTIPSNRPSMKKVVEMLEGSVESLQAPPKPCLSTATYPLLQLPSTSSTISP</sequence>
<keyword evidence="5 16" id="KW-0812">Transmembrane</keyword>
<dbReference type="InterPro" id="IPR045874">
    <property type="entry name" value="LRK10/LRL21-25-like"/>
</dbReference>
<dbReference type="AlphaFoldDB" id="A0AAV8T392"/>
<keyword evidence="19" id="KW-1185">Reference proteome</keyword>
<keyword evidence="4" id="KW-0808">Transferase</keyword>
<feature type="binding site" evidence="15">
    <location>
        <position position="351"/>
    </location>
    <ligand>
        <name>ATP</name>
        <dbReference type="ChEBI" id="CHEBI:30616"/>
    </ligand>
</feature>
<dbReference type="PROSITE" id="PS00107">
    <property type="entry name" value="PROTEIN_KINASE_ATP"/>
    <property type="match status" value="1"/>
</dbReference>
<dbReference type="PROSITE" id="PS00108">
    <property type="entry name" value="PROTEIN_KINASE_ST"/>
    <property type="match status" value="1"/>
</dbReference>
<comment type="caution">
    <text evidence="18">The sequence shown here is derived from an EMBL/GenBank/DDBJ whole genome shotgun (WGS) entry which is preliminary data.</text>
</comment>
<dbReference type="Gene3D" id="1.10.510.10">
    <property type="entry name" value="Transferase(Phosphotransferase) domain 1"/>
    <property type="match status" value="1"/>
</dbReference>
<dbReference type="EC" id="2.7.11.1" evidence="2"/>
<dbReference type="Proteomes" id="UP001159364">
    <property type="component" value="Linkage Group LG06"/>
</dbReference>
<dbReference type="InterPro" id="IPR011009">
    <property type="entry name" value="Kinase-like_dom_sf"/>
</dbReference>
<dbReference type="GO" id="GO:0030247">
    <property type="term" value="F:polysaccharide binding"/>
    <property type="evidence" value="ECO:0007669"/>
    <property type="project" value="InterPro"/>
</dbReference>
<evidence type="ECO:0000256" key="3">
    <source>
        <dbReference type="ARBA" id="ARBA00022527"/>
    </source>
</evidence>
<gene>
    <name evidence="18" type="ORF">K2173_001203</name>
</gene>
<keyword evidence="9 15" id="KW-0067">ATP-binding</keyword>
<comment type="subcellular location">
    <subcellularLocation>
        <location evidence="1">Membrane</location>
        <topology evidence="1">Single-pass type I membrane protein</topology>
    </subcellularLocation>
</comment>
<organism evidence="18 19">
    <name type="scientific">Erythroxylum novogranatense</name>
    <dbReference type="NCBI Taxonomy" id="1862640"/>
    <lineage>
        <taxon>Eukaryota</taxon>
        <taxon>Viridiplantae</taxon>
        <taxon>Streptophyta</taxon>
        <taxon>Embryophyta</taxon>
        <taxon>Tracheophyta</taxon>
        <taxon>Spermatophyta</taxon>
        <taxon>Magnoliopsida</taxon>
        <taxon>eudicotyledons</taxon>
        <taxon>Gunneridae</taxon>
        <taxon>Pentapetalae</taxon>
        <taxon>rosids</taxon>
        <taxon>fabids</taxon>
        <taxon>Malpighiales</taxon>
        <taxon>Erythroxylaceae</taxon>
        <taxon>Erythroxylum</taxon>
    </lineage>
</organism>
<evidence type="ECO:0000259" key="17">
    <source>
        <dbReference type="PROSITE" id="PS50011"/>
    </source>
</evidence>
<dbReference type="GO" id="GO:0005524">
    <property type="term" value="F:ATP binding"/>
    <property type="evidence" value="ECO:0007669"/>
    <property type="project" value="UniProtKB-UniRule"/>
</dbReference>
<evidence type="ECO:0000256" key="15">
    <source>
        <dbReference type="PROSITE-ProRule" id="PRU10141"/>
    </source>
</evidence>
<evidence type="ECO:0000256" key="14">
    <source>
        <dbReference type="ARBA" id="ARBA00048679"/>
    </source>
</evidence>
<feature type="transmembrane region" description="Helical" evidence="16">
    <location>
        <begin position="264"/>
        <end position="284"/>
    </location>
</feature>
<proteinExistence type="predicted"/>
<evidence type="ECO:0000313" key="18">
    <source>
        <dbReference type="EMBL" id="KAJ8761147.1"/>
    </source>
</evidence>
<reference evidence="18 19" key="1">
    <citation type="submission" date="2021-09" db="EMBL/GenBank/DDBJ databases">
        <title>Genomic insights and catalytic innovation underlie evolution of tropane alkaloids biosynthesis.</title>
        <authorList>
            <person name="Wang Y.-J."/>
            <person name="Tian T."/>
            <person name="Huang J.-P."/>
            <person name="Huang S.-X."/>
        </authorList>
    </citation>
    <scope>NUCLEOTIDE SEQUENCE [LARGE SCALE GENOMIC DNA]</scope>
    <source>
        <strain evidence="18">KIB-2018</strain>
        <tissue evidence="18">Leaf</tissue>
    </source>
</reference>
<comment type="catalytic activity">
    <reaction evidence="13">
        <text>L-threonyl-[protein] + ATP = O-phospho-L-threonyl-[protein] + ADP + H(+)</text>
        <dbReference type="Rhea" id="RHEA:46608"/>
        <dbReference type="Rhea" id="RHEA-COMP:11060"/>
        <dbReference type="Rhea" id="RHEA-COMP:11605"/>
        <dbReference type="ChEBI" id="CHEBI:15378"/>
        <dbReference type="ChEBI" id="CHEBI:30013"/>
        <dbReference type="ChEBI" id="CHEBI:30616"/>
        <dbReference type="ChEBI" id="CHEBI:61977"/>
        <dbReference type="ChEBI" id="CHEBI:456216"/>
        <dbReference type="EC" id="2.7.11.1"/>
    </reaction>
</comment>
<comment type="catalytic activity">
    <reaction evidence="14">
        <text>L-seryl-[protein] + ATP = O-phospho-L-seryl-[protein] + ADP + H(+)</text>
        <dbReference type="Rhea" id="RHEA:17989"/>
        <dbReference type="Rhea" id="RHEA-COMP:9863"/>
        <dbReference type="Rhea" id="RHEA-COMP:11604"/>
        <dbReference type="ChEBI" id="CHEBI:15378"/>
        <dbReference type="ChEBI" id="CHEBI:29999"/>
        <dbReference type="ChEBI" id="CHEBI:30616"/>
        <dbReference type="ChEBI" id="CHEBI:83421"/>
        <dbReference type="ChEBI" id="CHEBI:456216"/>
        <dbReference type="EC" id="2.7.11.1"/>
    </reaction>
</comment>
<evidence type="ECO:0000256" key="4">
    <source>
        <dbReference type="ARBA" id="ARBA00022679"/>
    </source>
</evidence>
<dbReference type="EMBL" id="JAIWQS010000006">
    <property type="protein sequence ID" value="KAJ8761147.1"/>
    <property type="molecule type" value="Genomic_DNA"/>
</dbReference>
<dbReference type="InterPro" id="IPR032872">
    <property type="entry name" value="WAK_assoc_C"/>
</dbReference>
<name>A0AAV8T392_9ROSI</name>
<dbReference type="InterPro" id="IPR008271">
    <property type="entry name" value="Ser/Thr_kinase_AS"/>
</dbReference>
<evidence type="ECO:0000256" key="9">
    <source>
        <dbReference type="ARBA" id="ARBA00022840"/>
    </source>
</evidence>
<dbReference type="InterPro" id="IPR025287">
    <property type="entry name" value="WAK_GUB"/>
</dbReference>
<evidence type="ECO:0000256" key="8">
    <source>
        <dbReference type="ARBA" id="ARBA00022777"/>
    </source>
</evidence>
<feature type="transmembrane region" description="Helical" evidence="16">
    <location>
        <begin position="6"/>
        <end position="24"/>
    </location>
</feature>
<dbReference type="SUPFAM" id="SSF56112">
    <property type="entry name" value="Protein kinase-like (PK-like)"/>
    <property type="match status" value="1"/>
</dbReference>
<feature type="domain" description="Protein kinase" evidence="17">
    <location>
        <begin position="323"/>
        <end position="602"/>
    </location>
</feature>
<evidence type="ECO:0000256" key="7">
    <source>
        <dbReference type="ARBA" id="ARBA00022741"/>
    </source>
</evidence>
<accession>A0AAV8T392</accession>
<evidence type="ECO:0000256" key="2">
    <source>
        <dbReference type="ARBA" id="ARBA00012513"/>
    </source>
</evidence>
<protein>
    <recommendedName>
        <fullName evidence="2">non-specific serine/threonine protein kinase</fullName>
        <ecNumber evidence="2">2.7.11.1</ecNumber>
    </recommendedName>
</protein>
<dbReference type="Pfam" id="PF13947">
    <property type="entry name" value="GUB_WAK_bind"/>
    <property type="match status" value="1"/>
</dbReference>
<dbReference type="InterPro" id="IPR000719">
    <property type="entry name" value="Prot_kinase_dom"/>
</dbReference>